<organism evidence="1 2">
    <name type="scientific">Ogataea polymorpha</name>
    <dbReference type="NCBI Taxonomy" id="460523"/>
    <lineage>
        <taxon>Eukaryota</taxon>
        <taxon>Fungi</taxon>
        <taxon>Dikarya</taxon>
        <taxon>Ascomycota</taxon>
        <taxon>Saccharomycotina</taxon>
        <taxon>Pichiomycetes</taxon>
        <taxon>Pichiales</taxon>
        <taxon>Pichiaceae</taxon>
        <taxon>Ogataea</taxon>
    </lineage>
</organism>
<dbReference type="EMBL" id="JAEUBD010001540">
    <property type="protein sequence ID" value="KAH3659347.1"/>
    <property type="molecule type" value="Genomic_DNA"/>
</dbReference>
<evidence type="ECO:0000313" key="2">
    <source>
        <dbReference type="Proteomes" id="UP000788993"/>
    </source>
</evidence>
<dbReference type="GO" id="GO:0005525">
    <property type="term" value="F:GTP binding"/>
    <property type="evidence" value="ECO:0007669"/>
    <property type="project" value="InterPro"/>
</dbReference>
<dbReference type="InterPro" id="IPR031167">
    <property type="entry name" value="G_OBG"/>
</dbReference>
<protein>
    <submittedName>
        <fullName evidence="1">Uncharacterized protein</fullName>
    </submittedName>
</protein>
<dbReference type="GO" id="GO:1902775">
    <property type="term" value="P:mitochondrial large ribosomal subunit assembly"/>
    <property type="evidence" value="ECO:0007669"/>
    <property type="project" value="EnsemblFungi"/>
</dbReference>
<dbReference type="SUPFAM" id="SSF82051">
    <property type="entry name" value="Obg GTP-binding protein N-terminal domain"/>
    <property type="match status" value="1"/>
</dbReference>
<dbReference type="Pfam" id="PF01018">
    <property type="entry name" value="GTP1_OBG"/>
    <property type="match status" value="2"/>
</dbReference>
<dbReference type="SUPFAM" id="SSF52540">
    <property type="entry name" value="P-loop containing nucleoside triphosphate hydrolases"/>
    <property type="match status" value="1"/>
</dbReference>
<dbReference type="InterPro" id="IPR045086">
    <property type="entry name" value="OBG_GTPase"/>
</dbReference>
<dbReference type="GO" id="GO:0043022">
    <property type="term" value="F:ribosome binding"/>
    <property type="evidence" value="ECO:0007669"/>
    <property type="project" value="EnsemblFungi"/>
</dbReference>
<dbReference type="InterPro" id="IPR027417">
    <property type="entry name" value="P-loop_NTPase"/>
</dbReference>
<dbReference type="PANTHER" id="PTHR11702">
    <property type="entry name" value="DEVELOPMENTALLY REGULATED GTP-BINDING PROTEIN-RELATED"/>
    <property type="match status" value="1"/>
</dbReference>
<keyword evidence="2" id="KW-1185">Reference proteome</keyword>
<name>A0A1B7SK24_9ASCO</name>
<dbReference type="PRINTS" id="PR00326">
    <property type="entry name" value="GTP1OBG"/>
</dbReference>
<dbReference type="InterPro" id="IPR006073">
    <property type="entry name" value="GTP-bd"/>
</dbReference>
<dbReference type="InterPro" id="IPR036726">
    <property type="entry name" value="GTP1_OBG_dom_sf"/>
</dbReference>
<evidence type="ECO:0000313" key="1">
    <source>
        <dbReference type="EMBL" id="KAH3659347.1"/>
    </source>
</evidence>
<dbReference type="GO" id="GO:0005743">
    <property type="term" value="C:mitochondrial inner membrane"/>
    <property type="evidence" value="ECO:0007669"/>
    <property type="project" value="EnsemblFungi"/>
</dbReference>
<dbReference type="GO" id="GO:0003924">
    <property type="term" value="F:GTPase activity"/>
    <property type="evidence" value="ECO:0007669"/>
    <property type="project" value="InterPro"/>
</dbReference>
<dbReference type="RefSeq" id="XP_018211751.1">
    <property type="nucleotide sequence ID" value="XM_018354356.1"/>
</dbReference>
<dbReference type="PROSITE" id="PS51883">
    <property type="entry name" value="OBG"/>
    <property type="match status" value="1"/>
</dbReference>
<accession>A0A1B7SK24</accession>
<dbReference type="Pfam" id="PF01926">
    <property type="entry name" value="MMR_HSR1"/>
    <property type="match status" value="1"/>
</dbReference>
<dbReference type="PANTHER" id="PTHR11702:SF31">
    <property type="entry name" value="MITOCHONDRIAL RIBOSOME-ASSOCIATED GTPASE 2"/>
    <property type="match status" value="1"/>
</dbReference>
<dbReference type="Gene3D" id="3.40.50.300">
    <property type="entry name" value="P-loop containing nucleotide triphosphate hydrolases"/>
    <property type="match status" value="1"/>
</dbReference>
<dbReference type="InterPro" id="IPR006169">
    <property type="entry name" value="GTP1_OBG_dom"/>
</dbReference>
<dbReference type="PROSITE" id="PS51710">
    <property type="entry name" value="G_OBG"/>
    <property type="match status" value="1"/>
</dbReference>
<reference evidence="1" key="2">
    <citation type="submission" date="2021-01" db="EMBL/GenBank/DDBJ databases">
        <authorList>
            <person name="Schikora-Tamarit M.A."/>
        </authorList>
    </citation>
    <scope>NUCLEOTIDE SEQUENCE</scope>
    <source>
        <strain evidence="1">NCAIM Y.01608</strain>
    </source>
</reference>
<proteinExistence type="predicted"/>
<comment type="caution">
    <text evidence="1">The sequence shown here is derived from an EMBL/GenBank/DDBJ whole genome shotgun (WGS) entry which is preliminary data.</text>
</comment>
<reference evidence="1" key="1">
    <citation type="journal article" date="2021" name="Open Biol.">
        <title>Shared evolutionary footprints suggest mitochondrial oxidative damage underlies multiple complex I losses in fungi.</title>
        <authorList>
            <person name="Schikora-Tamarit M.A."/>
            <person name="Marcet-Houben M."/>
            <person name="Nosek J."/>
            <person name="Gabaldon T."/>
        </authorList>
    </citation>
    <scope>NUCLEOTIDE SEQUENCE</scope>
    <source>
        <strain evidence="1">NCAIM Y.01608</strain>
    </source>
</reference>
<dbReference type="CDD" id="cd01898">
    <property type="entry name" value="Obg"/>
    <property type="match status" value="1"/>
</dbReference>
<dbReference type="Gene3D" id="2.70.210.12">
    <property type="entry name" value="GTP1/OBG domain"/>
    <property type="match status" value="1"/>
</dbReference>
<gene>
    <name evidence="1" type="ORF">OGATHE_006231</name>
</gene>
<dbReference type="Proteomes" id="UP000788993">
    <property type="component" value="Unassembled WGS sequence"/>
</dbReference>
<dbReference type="AlphaFoldDB" id="A0A1B7SK24"/>
<sequence>MFASHVRYFSTSLRLRAIKVPDNAPTLEENSAWLKKLARFSITPKPSRPTELPKSTYEIRQVSELESETNPDFIKLRLPGGKHVNVVKKADPHSQPGTSFFTLSVPASDYFVASSPFSRLPSSKRPKADSSQSFADLKVVKVRSGKGGNGAVSFFRDTGIAVGPPDGGDGGDGGNIYVSAVEGLSSLHSIKAKYVAGDGGNGQSGQLDGKRGEDVYIQVPVGTTMMWCADPKEIRSLRDSENDQVFHVKASAGSRRDRVPRNIQFFRDSYEPGKGWIFKEKDEQYHMERDFFVDLNERVKLYDEDQRYHELMDDVFPIQGIDFAEPTKEPILVLKGGRGGMGNMHFLTSNVRNPRFAKMGRSGLEQNFIFELKLLADLGLVGLPNAGKSTLLRAISNARPRVGHWEFTTLQPTIGTIQLRIDQPSFTVADIPGVVKGASENRGMGLTFLRHVERSGGLVFVISLGSENPVEDLKVLLQEMGPQRMEAKNVLIVATKADLDGAERQFLKLKEFVEQRRWKIVPCCAMRKENIESVLEMMAECSGKVEP</sequence>